<sequence length="253" mass="29599">MSDFFNLSVLKSLPVQKFNETKPFPNHLFKEILLPEAFNELYNNFPSLDLFEKHVNRPRGKSGQRPHNRYYLAFEKSIYHKNDQAGLGVTKIEQLPNVWQEFVREVQTSEPYLEFLNRYLNLNEYTIRYAWHVGETGSEVSPHCDSLDKIGTHIFYFNTSVDWEIEWGGSILALGGKKTDKTNPDISDFETVEGFDIRDNSSFLFKNTSDGWHATEVLTCPPNHYRRLFNVIVQKKKTETPLKKIWHYLSGKN</sequence>
<name>A0A074V3E0_9NEIS</name>
<evidence type="ECO:0000313" key="1">
    <source>
        <dbReference type="EMBL" id="KEP99917.1"/>
    </source>
</evidence>
<evidence type="ECO:0008006" key="3">
    <source>
        <dbReference type="Google" id="ProtNLM"/>
    </source>
</evidence>
<reference evidence="1 2" key="1">
    <citation type="journal article" date="2014" name="PLoS Genet.">
        <title>Hidden diversity in honey bee gut symbionts detected by single-cell genomics.</title>
        <authorList>
            <person name="Engel P."/>
            <person name="Stepanauskas R."/>
            <person name="Moran N."/>
        </authorList>
    </citation>
    <scope>NUCLEOTIDE SEQUENCE [LARGE SCALE GENOMIC DNA]</scope>
    <source>
        <strain evidence="1 2">SCGC AB-598-J21</strain>
    </source>
</reference>
<dbReference type="Proteomes" id="UP000027644">
    <property type="component" value="Unassembled WGS sequence"/>
</dbReference>
<organism evidence="1 2">
    <name type="scientific">Snodgrassella alvi SCGC AB-598-J21</name>
    <dbReference type="NCBI Taxonomy" id="1385367"/>
    <lineage>
        <taxon>Bacteria</taxon>
        <taxon>Pseudomonadati</taxon>
        <taxon>Pseudomonadota</taxon>
        <taxon>Betaproteobacteria</taxon>
        <taxon>Neisseriales</taxon>
        <taxon>Neisseriaceae</taxon>
        <taxon>Snodgrassella</taxon>
    </lineage>
</organism>
<dbReference type="Gene3D" id="2.60.120.620">
    <property type="entry name" value="q2cbj1_9rhob like domain"/>
    <property type="match status" value="1"/>
</dbReference>
<dbReference type="EMBL" id="AVQL01000456">
    <property type="protein sequence ID" value="KEP99917.1"/>
    <property type="molecule type" value="Genomic_DNA"/>
</dbReference>
<dbReference type="AlphaFoldDB" id="A0A074V3E0"/>
<protein>
    <recommendedName>
        <fullName evidence="3">Prolyl 4-hydroxylase alpha subunit Fe(2+) 2OG dioxygenase domain-containing protein</fullName>
    </recommendedName>
</protein>
<comment type="caution">
    <text evidence="1">The sequence shown here is derived from an EMBL/GenBank/DDBJ whole genome shotgun (WGS) entry which is preliminary data.</text>
</comment>
<gene>
    <name evidence="1" type="ORF">SASC598J21_023540</name>
</gene>
<evidence type="ECO:0000313" key="2">
    <source>
        <dbReference type="Proteomes" id="UP000027644"/>
    </source>
</evidence>
<proteinExistence type="predicted"/>
<accession>A0A074V3E0</accession>